<dbReference type="SMART" id="SM00320">
    <property type="entry name" value="WD40"/>
    <property type="match status" value="10"/>
</dbReference>
<keyword evidence="1 3" id="KW-0853">WD repeat</keyword>
<organism evidence="8">
    <name type="scientific">Tetraselmis sp. GSL018</name>
    <dbReference type="NCBI Taxonomy" id="582737"/>
    <lineage>
        <taxon>Eukaryota</taxon>
        <taxon>Viridiplantae</taxon>
        <taxon>Chlorophyta</taxon>
        <taxon>core chlorophytes</taxon>
        <taxon>Chlorodendrophyceae</taxon>
        <taxon>Chlorodendrales</taxon>
        <taxon>Chlorodendraceae</taxon>
        <taxon>Tetraselmis</taxon>
    </lineage>
</organism>
<feature type="domain" description="Centrosomal protein of 85 kDa-like CC4 coiled-coil" evidence="7">
    <location>
        <begin position="845"/>
        <end position="920"/>
    </location>
</feature>
<evidence type="ECO:0000313" key="8">
    <source>
        <dbReference type="EMBL" id="JAC76067.1"/>
    </source>
</evidence>
<dbReference type="InterPro" id="IPR015943">
    <property type="entry name" value="WD40/YVTN_repeat-like_dom_sf"/>
</dbReference>
<feature type="region of interest" description="Disordered" evidence="5">
    <location>
        <begin position="1162"/>
        <end position="1233"/>
    </location>
</feature>
<feature type="coiled-coil region" evidence="4">
    <location>
        <begin position="931"/>
        <end position="972"/>
    </location>
</feature>
<dbReference type="InterPro" id="IPR001680">
    <property type="entry name" value="WD40_rpt"/>
</dbReference>
<accession>A0A061RT72</accession>
<evidence type="ECO:0000259" key="7">
    <source>
        <dbReference type="Pfam" id="PF24555"/>
    </source>
</evidence>
<dbReference type="PANTHER" id="PTHR32215">
    <property type="entry name" value="CILIA- AND FLAGELLA-ASSOCIATED PROTEIN 57"/>
    <property type="match status" value="1"/>
</dbReference>
<evidence type="ECO:0000259" key="6">
    <source>
        <dbReference type="Pfam" id="PF23414"/>
    </source>
</evidence>
<dbReference type="PROSITE" id="PS50082">
    <property type="entry name" value="WD_REPEATS_2"/>
    <property type="match status" value="2"/>
</dbReference>
<dbReference type="Gene3D" id="2.130.10.10">
    <property type="entry name" value="YVTN repeat-like/Quinoprotein amine dehydrogenase"/>
    <property type="match status" value="3"/>
</dbReference>
<dbReference type="Gene3D" id="1.10.287.1490">
    <property type="match status" value="1"/>
</dbReference>
<feature type="coiled-coil region" evidence="4">
    <location>
        <begin position="638"/>
        <end position="723"/>
    </location>
</feature>
<feature type="repeat" description="WD" evidence="3">
    <location>
        <begin position="583"/>
        <end position="624"/>
    </location>
</feature>
<keyword evidence="4" id="KW-0175">Coiled coil</keyword>
<sequence>MSALSALVPRHVFGFRGDVHSNVHYVDEHTVAYPAGHQTVLFNTETKGQKFVPGTVDSEGITVIAVSPNSKYLAVAEQSEKAMITVYDLQTLKRRKVLMSTDAGSKEYVSLSFSPDSKLLVAQGGAPEWNLVLWIWEKSKVASSFKTTNPTNSPVYQCLFNPADLGLVSVVGHGIFKVFKTTDSNLKLLPNALSKRDAQNYTCHAWMPEGSGEKERVVVGTDTGELLVVEGGELRSVLPSESGHSVESVAATTKGFVTGHEGGLVSIWEKIEGEERPYRRTKTFHIEGNSVKVKNMAVSASEEALLCSLENNQIFSLALSNTEIMKPDEMNFSHLAQDFHVESVTGVDTCVRKPIVATCSSDHSVRLWNHSERGAELIRQFPEEAFSVAMHPSGLSLLVGHGDKLRLMTVLLDDMRMVKEFPIKSCRECKFNHGGSMFAAVNGNTVQIYNTYTCENVGNLRGHNGKVRSVAWSADDRFIVSAGLDGAVYEWDVLSFKRVRENVLKGCNYSCVTCSADQRQVFACGSDKKLKEIEEGQVTKELDTDVLLTALVLPASGRTLFAATETGSVRCYKFPLTGEHQEYKCHNASITRLRMSFDDSLLYSASEDGCLFVFDIKDTDPAKLTRKDTERLPWAEEVLVTKGDMEEKKQRMQELEQQVNELTMQNEYQLRLKDLNHNEKLKEINDKFTAELESEKQKFELLLQEKNEQEMEYEEKLRVAEERHHAQMAALDSQYQQKIMSEVERYQSLMQEKELLHERWDEQNSLLVESHERVIQELTEEYEAKLQEEQMNLEMLGQEKEEQEREFEEIKRQLEEDADREIEELKERYESKLNGEREVGLRLKGENGIMKKRYNALQKDIDDQKEEIKQLFEQKKELYQTIASLEKDINGLKKEISERDETIGEKEKRIYDLKKKNQELEKFKFVLDYKIKELKKQIEPRELEIAEMKEQIKEMDHELERYHKNNANLDLTIADYKMKTNGLQAEALKQRTAYGQSVSVIKRFQHDLHETAQYIQDPKMLKDKVKELYAKHVMENTKSGDIEEDIQWEYNRQREYLEKTVDNLKRKLAKDMDLHRTDNMRVMQENVALIKEINELRREIKNLKSGACKDGKDAFKRGLSKSGDFEFAARDKEIEMQRDLIQRLRNELLHCNQRIKELEEHVNKRPVSRERLPPMEGMEPNIPKPPSRDSQRGSSREDKPLSTAVAASQPDHFPPPSPGDVGMVESKIIADDG</sequence>
<dbReference type="InterPro" id="IPR011047">
    <property type="entry name" value="Quinoprotein_ADH-like_sf"/>
</dbReference>
<feature type="coiled-coil region" evidence="4">
    <location>
        <begin position="1134"/>
        <end position="1161"/>
    </location>
</feature>
<dbReference type="Pfam" id="PF24555">
    <property type="entry name" value="CC4_CEP85"/>
    <property type="match status" value="1"/>
</dbReference>
<evidence type="ECO:0000256" key="4">
    <source>
        <dbReference type="SAM" id="Coils"/>
    </source>
</evidence>
<dbReference type="InterPro" id="IPR055442">
    <property type="entry name" value="Beta-prop_EML-like_2nd"/>
</dbReference>
<name>A0A061RT72_9CHLO</name>
<keyword evidence="2" id="KW-0677">Repeat</keyword>
<dbReference type="SUPFAM" id="SSF50998">
    <property type="entry name" value="Quinoprotein alcohol dehydrogenase-like"/>
    <property type="match status" value="1"/>
</dbReference>
<reference evidence="8" key="1">
    <citation type="submission" date="2014-05" db="EMBL/GenBank/DDBJ databases">
        <title>The transcriptome of the halophilic microalga Tetraselmis sp. GSL018 isolated from the Great Salt Lake, Utah.</title>
        <authorList>
            <person name="Jinkerson R.E."/>
            <person name="D'Adamo S."/>
            <person name="Posewitz M.C."/>
        </authorList>
    </citation>
    <scope>NUCLEOTIDE SEQUENCE</scope>
    <source>
        <strain evidence="8">GSL018</strain>
    </source>
</reference>
<dbReference type="InterPro" id="IPR058190">
    <property type="entry name" value="CC4_CEP85"/>
</dbReference>
<feature type="coiled-coil region" evidence="4">
    <location>
        <begin position="1079"/>
        <end position="1106"/>
    </location>
</feature>
<evidence type="ECO:0000256" key="2">
    <source>
        <dbReference type="ARBA" id="ARBA00022737"/>
    </source>
</evidence>
<evidence type="ECO:0000256" key="5">
    <source>
        <dbReference type="SAM" id="MobiDB-lite"/>
    </source>
</evidence>
<dbReference type="PANTHER" id="PTHR32215:SF0">
    <property type="entry name" value="CILIA- AND FLAGELLA-ASSOCIATED PROTEIN 57"/>
    <property type="match status" value="1"/>
</dbReference>
<gene>
    <name evidence="8" type="ORF">TSPGSL018_21266</name>
</gene>
<evidence type="ECO:0000256" key="3">
    <source>
        <dbReference type="PROSITE-ProRule" id="PRU00221"/>
    </source>
</evidence>
<dbReference type="PROSITE" id="PS50294">
    <property type="entry name" value="WD_REPEATS_REGION"/>
    <property type="match status" value="1"/>
</dbReference>
<feature type="compositionally biased region" description="Basic and acidic residues" evidence="5">
    <location>
        <begin position="1186"/>
        <end position="1200"/>
    </location>
</feature>
<dbReference type="AlphaFoldDB" id="A0A061RT72"/>
<feature type="repeat" description="WD" evidence="3">
    <location>
        <begin position="460"/>
        <end position="501"/>
    </location>
</feature>
<feature type="coiled-coil region" evidence="4">
    <location>
        <begin position="768"/>
        <end position="902"/>
    </location>
</feature>
<dbReference type="Pfam" id="PF23414">
    <property type="entry name" value="Beta-prop_EML_2"/>
    <property type="match status" value="1"/>
</dbReference>
<proteinExistence type="predicted"/>
<feature type="compositionally biased region" description="Basic and acidic residues" evidence="5">
    <location>
        <begin position="1162"/>
        <end position="1173"/>
    </location>
</feature>
<dbReference type="EMBL" id="GBEZ01009526">
    <property type="protein sequence ID" value="JAC76067.1"/>
    <property type="molecule type" value="Transcribed_RNA"/>
</dbReference>
<feature type="domain" description="EML-like second beta-propeller" evidence="6">
    <location>
        <begin position="345"/>
        <end position="615"/>
    </location>
</feature>
<evidence type="ECO:0000256" key="1">
    <source>
        <dbReference type="ARBA" id="ARBA00022574"/>
    </source>
</evidence>
<protein>
    <submittedName>
        <fullName evidence="8">Wd repeat-containing protein 65-like</fullName>
    </submittedName>
</protein>
<dbReference type="InterPro" id="IPR052993">
    <property type="entry name" value="CFA-57"/>
</dbReference>